<dbReference type="AlphaFoldDB" id="A0A8B6X887"/>
<reference evidence="3" key="3">
    <citation type="journal article" date="2006" name="Glycobiology">
        <title>Structures and mechanisms of glycosyltransferases.</title>
        <authorList>
            <person name="Breton C."/>
            <person name="Snajdrova L."/>
            <person name="Jeanneau C."/>
            <person name="Koca J."/>
            <person name="Imberty A."/>
        </authorList>
    </citation>
    <scope>NUCLEOTIDE SEQUENCE</scope>
</reference>
<keyword evidence="2" id="KW-1185">Reference proteome</keyword>
<dbReference type="InterPro" id="IPR001296">
    <property type="entry name" value="Glyco_trans_1"/>
</dbReference>
<proteinExistence type="predicted"/>
<dbReference type="Proteomes" id="UP000675920">
    <property type="component" value="Unplaced"/>
</dbReference>
<dbReference type="OrthoDB" id="433681at2"/>
<protein>
    <submittedName>
        <fullName evidence="3">Glycosyltransferase family 4 protein</fullName>
        <ecNumber evidence="3">2.4.-.-</ecNumber>
    </submittedName>
</protein>
<dbReference type="PANTHER" id="PTHR46401">
    <property type="entry name" value="GLYCOSYLTRANSFERASE WBBK-RELATED"/>
    <property type="match status" value="1"/>
</dbReference>
<dbReference type="GO" id="GO:0016757">
    <property type="term" value="F:glycosyltransferase activity"/>
    <property type="evidence" value="ECO:0007669"/>
    <property type="project" value="InterPro"/>
</dbReference>
<evidence type="ECO:0000313" key="3">
    <source>
        <dbReference type="RefSeq" id="WP_034412098.1"/>
    </source>
</evidence>
<dbReference type="PANTHER" id="PTHR46401:SF9">
    <property type="entry name" value="MANNOSYLTRANSFERASE A"/>
    <property type="match status" value="1"/>
</dbReference>
<reference evidence="3" key="1">
    <citation type="journal article" date="1999" name="Glycobiology">
        <title>Conserved domains of glycosyltransferases.</title>
        <authorList>
            <person name="Kapitonov D."/>
            <person name="Yu R.K."/>
        </authorList>
    </citation>
    <scope>NUCLEOTIDE SEQUENCE</scope>
</reference>
<dbReference type="EC" id="2.4.-.-" evidence="3"/>
<dbReference type="Pfam" id="PF00534">
    <property type="entry name" value="Glycos_transf_1"/>
    <property type="match status" value="1"/>
</dbReference>
<dbReference type="RefSeq" id="WP_034412098.1">
    <property type="nucleotide sequence ID" value="NZ_AXWS01000019.1"/>
</dbReference>
<sequence length="402" mass="43712">MPPAQLLCDVTRLFRRRADGIGLTGIDRVNLAYANWVLARGGQLCVWRDSVFAPLSARDLNAFTHGFLAEAAAETAGVRRVPAFGLLGRAAGGLGRRVGAIGRRLVPGRAVEGGWLFNVSHMWLDQAAAWAAARAQGLRVATMIHDLIPIDFPEYGRPGEAERHRRRMLGALKHSQALIGNSAATLDDVRRFAARLQLPVPAAVAAPLGHARLPALPPPRSMPSGRPHFLMLGTIEPRKNHLLLLNLWRELVRDLGEAAPGLVIVGRRGWECEQVLDMLDRCEALRGHVLERNDADDGEALGWLAGARALLLPSFAEGFGLPVQEALALGVPVIASPLPVFREIAGDIPDYFGPLDGTGWRAAILDYAAPFSATRAAQLERLTGYRPFSWDGHFREVQTLVD</sequence>
<accession>A0A8B6X887</accession>
<organism evidence="2 3">
    <name type="scientific">Derxia gummosa DSM 723</name>
    <dbReference type="NCBI Taxonomy" id="1121388"/>
    <lineage>
        <taxon>Bacteria</taxon>
        <taxon>Pseudomonadati</taxon>
        <taxon>Pseudomonadota</taxon>
        <taxon>Betaproteobacteria</taxon>
        <taxon>Burkholderiales</taxon>
        <taxon>Alcaligenaceae</taxon>
        <taxon>Derxia</taxon>
    </lineage>
</organism>
<name>A0A8B6X887_9BURK</name>
<feature type="domain" description="Glycosyl transferase family 1" evidence="1">
    <location>
        <begin position="223"/>
        <end position="347"/>
    </location>
</feature>
<evidence type="ECO:0000259" key="1">
    <source>
        <dbReference type="Pfam" id="PF00534"/>
    </source>
</evidence>
<dbReference type="CDD" id="cd03809">
    <property type="entry name" value="GT4_MtfB-like"/>
    <property type="match status" value="1"/>
</dbReference>
<dbReference type="SUPFAM" id="SSF53756">
    <property type="entry name" value="UDP-Glycosyltransferase/glycogen phosphorylase"/>
    <property type="match status" value="1"/>
</dbReference>
<evidence type="ECO:0000313" key="2">
    <source>
        <dbReference type="Proteomes" id="UP000675920"/>
    </source>
</evidence>
<dbReference type="Gene3D" id="3.40.50.2000">
    <property type="entry name" value="Glycogen Phosphorylase B"/>
    <property type="match status" value="1"/>
</dbReference>
<reference evidence="3" key="4">
    <citation type="submission" date="2025-08" db="UniProtKB">
        <authorList>
            <consortium name="RefSeq"/>
        </authorList>
    </citation>
    <scope>IDENTIFICATION</scope>
</reference>
<reference evidence="3" key="2">
    <citation type="journal article" date="2003" name="J. Mol. Biol.">
        <title>An evolving hierarchical family classification for glycosyltransferases.</title>
        <authorList>
            <person name="Coutinho P.M."/>
            <person name="Deleury E."/>
            <person name="Davies G.J."/>
            <person name="Henrissat B."/>
        </authorList>
    </citation>
    <scope>NUCLEOTIDE SEQUENCE</scope>
</reference>